<dbReference type="STRING" id="575540.Isop_2648"/>
<dbReference type="GO" id="GO:0004181">
    <property type="term" value="F:metallocarboxypeptidase activity"/>
    <property type="evidence" value="ECO:0007669"/>
    <property type="project" value="InterPro"/>
</dbReference>
<feature type="compositionally biased region" description="Basic and acidic residues" evidence="8">
    <location>
        <begin position="357"/>
        <end position="368"/>
    </location>
</feature>
<dbReference type="HOGENOM" id="CLU_028657_0_0_0"/>
<name>E8QZS7_ISOPI</name>
<feature type="region of interest" description="Disordered" evidence="8">
    <location>
        <begin position="430"/>
        <end position="477"/>
    </location>
</feature>
<feature type="compositionally biased region" description="Polar residues" evidence="8">
    <location>
        <begin position="433"/>
        <end position="448"/>
    </location>
</feature>
<reference evidence="10 11" key="2">
    <citation type="journal article" date="2011" name="Stand. Genomic Sci.">
        <title>Complete genome sequence of Isosphaera pallida type strain (IS1B).</title>
        <authorList>
            <consortium name="US DOE Joint Genome Institute (JGI-PGF)"/>
            <person name="Goker M."/>
            <person name="Cleland D."/>
            <person name="Saunders E."/>
            <person name="Lapidus A."/>
            <person name="Nolan M."/>
            <person name="Lucas S."/>
            <person name="Hammon N."/>
            <person name="Deshpande S."/>
            <person name="Cheng J.F."/>
            <person name="Tapia R."/>
            <person name="Han C."/>
            <person name="Goodwin L."/>
            <person name="Pitluck S."/>
            <person name="Liolios K."/>
            <person name="Pagani I."/>
            <person name="Ivanova N."/>
            <person name="Mavromatis K."/>
            <person name="Pati A."/>
            <person name="Chen A."/>
            <person name="Palaniappan K."/>
            <person name="Land M."/>
            <person name="Hauser L."/>
            <person name="Chang Y.J."/>
            <person name="Jeffries C.D."/>
            <person name="Detter J.C."/>
            <person name="Beck B."/>
            <person name="Woyke T."/>
            <person name="Bristow J."/>
            <person name="Eisen J.A."/>
            <person name="Markowitz V."/>
            <person name="Hugenholtz P."/>
            <person name="Kyrpides N.C."/>
            <person name="Klenk H.P."/>
        </authorList>
    </citation>
    <scope>NUCLEOTIDE SEQUENCE [LARGE SCALE GENOMIC DNA]</scope>
    <source>
        <strain evidence="11">ATCC 43644 / DSM 9630 / IS1B</strain>
    </source>
</reference>
<keyword evidence="5" id="KW-0862">Zinc</keyword>
<evidence type="ECO:0000259" key="9">
    <source>
        <dbReference type="PROSITE" id="PS52035"/>
    </source>
</evidence>
<dbReference type="Proteomes" id="UP000008631">
    <property type="component" value="Chromosome"/>
</dbReference>
<comment type="cofactor">
    <cofactor evidence="1">
        <name>Zn(2+)</name>
        <dbReference type="ChEBI" id="CHEBI:29105"/>
    </cofactor>
</comment>
<keyword evidence="11" id="KW-1185">Reference proteome</keyword>
<keyword evidence="6" id="KW-0482">Metalloprotease</keyword>
<dbReference type="InParanoid" id="E8QZS7"/>
<dbReference type="KEGG" id="ipa:Isop_2648"/>
<dbReference type="eggNOG" id="COG3087">
    <property type="taxonomic scope" value="Bacteria"/>
</dbReference>
<evidence type="ECO:0000256" key="3">
    <source>
        <dbReference type="ARBA" id="ARBA00022670"/>
    </source>
</evidence>
<dbReference type="PROSITE" id="PS52035">
    <property type="entry name" value="PEPTIDASE_M14"/>
    <property type="match status" value="1"/>
</dbReference>
<dbReference type="Gene3D" id="3.40.630.10">
    <property type="entry name" value="Zn peptidases"/>
    <property type="match status" value="1"/>
</dbReference>
<gene>
    <name evidence="10" type="ordered locus">Isop_2648</name>
</gene>
<evidence type="ECO:0000256" key="4">
    <source>
        <dbReference type="ARBA" id="ARBA00022801"/>
    </source>
</evidence>
<evidence type="ECO:0000256" key="5">
    <source>
        <dbReference type="ARBA" id="ARBA00022833"/>
    </source>
</evidence>
<dbReference type="AlphaFoldDB" id="E8QZS7"/>
<keyword evidence="4" id="KW-0378">Hydrolase</keyword>
<feature type="region of interest" description="Disordered" evidence="8">
    <location>
        <begin position="354"/>
        <end position="389"/>
    </location>
</feature>
<proteinExistence type="inferred from homology"/>
<keyword evidence="3" id="KW-0645">Protease</keyword>
<evidence type="ECO:0000256" key="6">
    <source>
        <dbReference type="ARBA" id="ARBA00023049"/>
    </source>
</evidence>
<dbReference type="PANTHER" id="PTHR11705">
    <property type="entry name" value="PROTEASE FAMILY M14 CARBOXYPEPTIDASE A,B"/>
    <property type="match status" value="1"/>
</dbReference>
<comment type="caution">
    <text evidence="7">Lacks conserved residue(s) required for the propagation of feature annotation.</text>
</comment>
<comment type="similarity">
    <text evidence="2 7">Belongs to the peptidase M14 family.</text>
</comment>
<reference key="1">
    <citation type="submission" date="2010-11" db="EMBL/GenBank/DDBJ databases">
        <title>The complete sequence of chromosome of Isophaera pallida ATCC 43644.</title>
        <authorList>
            <consortium name="US DOE Joint Genome Institute (JGI-PGF)"/>
            <person name="Lucas S."/>
            <person name="Copeland A."/>
            <person name="Lapidus A."/>
            <person name="Bruce D."/>
            <person name="Goodwin L."/>
            <person name="Pitluck S."/>
            <person name="Kyrpides N."/>
            <person name="Mavromatis K."/>
            <person name="Pagani I."/>
            <person name="Ivanova N."/>
            <person name="Saunders E."/>
            <person name="Brettin T."/>
            <person name="Detter J.C."/>
            <person name="Han C."/>
            <person name="Tapia R."/>
            <person name="Land M."/>
            <person name="Hauser L."/>
            <person name="Markowitz V."/>
            <person name="Cheng J.-F."/>
            <person name="Hugenholtz P."/>
            <person name="Woyke T."/>
            <person name="Wu D."/>
            <person name="Eisen J.A."/>
        </authorList>
    </citation>
    <scope>NUCLEOTIDE SEQUENCE</scope>
    <source>
        <strain>ATCC 43644</strain>
    </source>
</reference>
<evidence type="ECO:0000256" key="7">
    <source>
        <dbReference type="PROSITE-ProRule" id="PRU01379"/>
    </source>
</evidence>
<organism evidence="10 11">
    <name type="scientific">Isosphaera pallida (strain ATCC 43644 / DSM 9630 / IS1B)</name>
    <dbReference type="NCBI Taxonomy" id="575540"/>
    <lineage>
        <taxon>Bacteria</taxon>
        <taxon>Pseudomonadati</taxon>
        <taxon>Planctomycetota</taxon>
        <taxon>Planctomycetia</taxon>
        <taxon>Isosphaerales</taxon>
        <taxon>Isosphaeraceae</taxon>
        <taxon>Isosphaera</taxon>
    </lineage>
</organism>
<dbReference type="eggNOG" id="COG2866">
    <property type="taxonomic scope" value="Bacteria"/>
</dbReference>
<dbReference type="GO" id="GO:0006508">
    <property type="term" value="P:proteolysis"/>
    <property type="evidence" value="ECO:0007669"/>
    <property type="project" value="UniProtKB-KW"/>
</dbReference>
<evidence type="ECO:0000256" key="2">
    <source>
        <dbReference type="ARBA" id="ARBA00005988"/>
    </source>
</evidence>
<evidence type="ECO:0000313" key="10">
    <source>
        <dbReference type="EMBL" id="ADV63218.1"/>
    </source>
</evidence>
<dbReference type="InterPro" id="IPR000834">
    <property type="entry name" value="Peptidase_M14"/>
</dbReference>
<evidence type="ECO:0000256" key="1">
    <source>
        <dbReference type="ARBA" id="ARBA00001947"/>
    </source>
</evidence>
<feature type="compositionally biased region" description="Polar residues" evidence="8">
    <location>
        <begin position="369"/>
        <end position="383"/>
    </location>
</feature>
<dbReference type="Pfam" id="PF00246">
    <property type="entry name" value="Peptidase_M14"/>
    <property type="match status" value="1"/>
</dbReference>
<protein>
    <submittedName>
        <fullName evidence="10">Peptidase M14 carboxypeptidase A</fullName>
    </submittedName>
</protein>
<evidence type="ECO:0000313" key="11">
    <source>
        <dbReference type="Proteomes" id="UP000008631"/>
    </source>
</evidence>
<feature type="domain" description="Peptidase M14" evidence="9">
    <location>
        <begin position="49"/>
        <end position="345"/>
    </location>
</feature>
<dbReference type="PANTHER" id="PTHR11705:SF143">
    <property type="entry name" value="SLL0236 PROTEIN"/>
    <property type="match status" value="1"/>
</dbReference>
<sequence>MVTIKQRRVGWIGGVVFFWLGMGTIPTTAGNAAWVSAALNEPPPVFPEGYDDPETFGKTLRELAAVRSDCLQLTQVGTSLERRPIWLVTITQDVAALERPDPNLRANDARRPAKPGVLIAAGLEGDHLVGCQVALKLIERLSGDDEAALQIRERVVVYVLPQLNPDAAERLFGTPRRVVRANLRPLDRDRDGQFAEDGPEDLDGDGLILTMRRPLPAGTAVGRGRIPLEEDARGSRPADPAKAERGVFLELVEGIDNDGDGRLYEDPEDGVHLARNFPQDWSEFDPEAGWAPGSEPESLVMLRFVADHPELVAVWLFGLRDTLRDEPPTGAAGPLDGDRPLYADLTQLYRRLAGLDPKPKPSKDDQNQKESQSTPHDPTTSPADHSDQPVKRNAVAVVLAPPHPVEPNDKPSDPAVQPARLEEPRRDLAQPVQDENQPQDAANPTLNQPKAEPTLSRPAPVVGQGPIPPPPTDGHPLEWLEKQRGLVAFGSRLWSGPEPPGVDADDLKTNPTLNALRWNDQVMNGRAFKPFTPFEHPTLGSVEIGGWLPGVLLNPPADQIEAIAEVHWAMLCEVTRKPPRLAVTQLEVTHRGGPIHTVEATIANLGQWPTATARGLANRTAHPVLVRLELPQDIRVLVGRANESLERLEGSGGSKVLRWTLLVPPPVAVDQARLVVFHPQAGVVVRPLQRKHK</sequence>
<dbReference type="GO" id="GO:0005615">
    <property type="term" value="C:extracellular space"/>
    <property type="evidence" value="ECO:0007669"/>
    <property type="project" value="TreeGrafter"/>
</dbReference>
<dbReference type="SUPFAM" id="SSF53187">
    <property type="entry name" value="Zn-dependent exopeptidases"/>
    <property type="match status" value="1"/>
</dbReference>
<dbReference type="GO" id="GO:0008270">
    <property type="term" value="F:zinc ion binding"/>
    <property type="evidence" value="ECO:0007669"/>
    <property type="project" value="InterPro"/>
</dbReference>
<dbReference type="EMBL" id="CP002353">
    <property type="protein sequence ID" value="ADV63218.1"/>
    <property type="molecule type" value="Genomic_DNA"/>
</dbReference>
<evidence type="ECO:0000256" key="8">
    <source>
        <dbReference type="SAM" id="MobiDB-lite"/>
    </source>
</evidence>
<accession>E8QZS7</accession>
<keyword evidence="10" id="KW-0121">Carboxypeptidase</keyword>